<dbReference type="UniPathway" id="UPA00251">
    <property type="reaction ID" value="UER00316"/>
</dbReference>
<dbReference type="PROSITE" id="PS00747">
    <property type="entry name" value="GLUTR"/>
    <property type="match status" value="1"/>
</dbReference>
<feature type="active site" description="Nucleophile" evidence="4">
    <location>
        <position position="61"/>
    </location>
</feature>
<evidence type="ECO:0000256" key="2">
    <source>
        <dbReference type="ARBA" id="ARBA00023002"/>
    </source>
</evidence>
<dbReference type="EC" id="1.2.1.70" evidence="4"/>
<dbReference type="EMBL" id="CP007217">
    <property type="protein sequence ID" value="AJR10138.1"/>
    <property type="molecule type" value="Genomic_DNA"/>
</dbReference>
<dbReference type="RefSeq" id="WP_010229174.1">
    <property type="nucleotide sequence ID" value="NZ_CP007217.1"/>
</dbReference>
<feature type="site" description="Important for activity" evidence="4">
    <location>
        <position position="100"/>
    </location>
</feature>
<dbReference type="KEGG" id="cmm:NC80_00165"/>
<dbReference type="Proteomes" id="UP000260363">
    <property type="component" value="Chromosome"/>
</dbReference>
<organism evidence="6 7">
    <name type="scientific">Chlamydia muridarum</name>
    <dbReference type="NCBI Taxonomy" id="83560"/>
    <lineage>
        <taxon>Bacteria</taxon>
        <taxon>Pseudomonadati</taxon>
        <taxon>Chlamydiota</taxon>
        <taxon>Chlamydiia</taxon>
        <taxon>Chlamydiales</taxon>
        <taxon>Chlamydiaceae</taxon>
        <taxon>Chlamydia/Chlamydophila group</taxon>
        <taxon>Chlamydia</taxon>
    </lineage>
</organism>
<dbReference type="PATRIC" id="fig|243161.6.peg.42"/>
<feature type="binding site" evidence="4">
    <location>
        <begin position="115"/>
        <end position="117"/>
    </location>
    <ligand>
        <name>substrate</name>
    </ligand>
</feature>
<dbReference type="SUPFAM" id="SSF69742">
    <property type="entry name" value="Glutamyl tRNA-reductase catalytic, N-terminal domain"/>
    <property type="match status" value="1"/>
</dbReference>
<dbReference type="SMR" id="A0A069ZZ26"/>
<dbReference type="KEGG" id="cmg:NC81_00170"/>
<evidence type="ECO:0000313" key="6">
    <source>
        <dbReference type="EMBL" id="AJR10138.1"/>
    </source>
</evidence>
<comment type="domain">
    <text evidence="4">Possesses an unusual extended V-shaped dimeric structure with each monomer consisting of three distinct domains arranged along a curved 'spinal' alpha-helix. The N-terminal catalytic domain specifically recognizes the glutamate moiety of the substrate. The second domain is the NADPH-binding domain, and the third C-terminal domain is responsible for dimerization.</text>
</comment>
<dbReference type="Gene3D" id="3.30.460.30">
    <property type="entry name" value="Glutamyl-tRNA reductase, N-terminal domain"/>
    <property type="match status" value="1"/>
</dbReference>
<evidence type="ECO:0000256" key="3">
    <source>
        <dbReference type="ARBA" id="ARBA00023244"/>
    </source>
</evidence>
<name>A0A069ZZ26_CHLMR</name>
<dbReference type="KEGG" id="cmx:DNC_00170"/>
<reference evidence="6 7" key="1">
    <citation type="submission" date="2014-02" db="EMBL/GenBank/DDBJ databases">
        <authorList>
            <person name="Chen C."/>
            <person name="Conrad T.A."/>
            <person name="Zhou Z."/>
            <person name="Lai Z."/>
            <person name="Zhong G."/>
        </authorList>
    </citation>
    <scope>NUCLEOTIDE SEQUENCE [LARGE SCALE GENOMIC DNA]</scope>
    <source>
        <strain evidence="6 7">Nigg3-28</strain>
    </source>
</reference>
<accession>A0A069ZZ26</accession>
<dbReference type="GO" id="GO:0050661">
    <property type="term" value="F:NADP binding"/>
    <property type="evidence" value="ECO:0007669"/>
    <property type="project" value="InterPro"/>
</dbReference>
<feature type="binding site" evidence="4">
    <location>
        <begin position="60"/>
        <end position="63"/>
    </location>
    <ligand>
        <name>substrate</name>
    </ligand>
</feature>
<dbReference type="STRING" id="83560.NC80_00165"/>
<dbReference type="AlphaFoldDB" id="A0A069ZZ26"/>
<dbReference type="GO" id="GO:0006782">
    <property type="term" value="P:protoporphyrinogen IX biosynthetic process"/>
    <property type="evidence" value="ECO:0007669"/>
    <property type="project" value="UniProtKB-UniRule"/>
</dbReference>
<dbReference type="Pfam" id="PF05201">
    <property type="entry name" value="GlutR_N"/>
    <property type="match status" value="1"/>
</dbReference>
<feature type="binding site" evidence="4">
    <location>
        <position position="110"/>
    </location>
    <ligand>
        <name>substrate</name>
    </ligand>
</feature>
<dbReference type="PANTHER" id="PTHR43120">
    <property type="entry name" value="GLUTAMYL-TRNA REDUCTASE 1, CHLOROPLASTIC"/>
    <property type="match status" value="1"/>
</dbReference>
<protein>
    <recommendedName>
        <fullName evidence="4">Glutamyl-tRNA reductase</fullName>
        <shortName evidence="4">GluTR</shortName>
        <ecNumber evidence="4">1.2.1.70</ecNumber>
    </recommendedName>
</protein>
<dbReference type="InterPro" id="IPR018214">
    <property type="entry name" value="GluRdtase_CS"/>
</dbReference>
<feature type="binding site" evidence="4">
    <location>
        <position position="121"/>
    </location>
    <ligand>
        <name>substrate</name>
    </ligand>
</feature>
<comment type="catalytic activity">
    <reaction evidence="4">
        <text>(S)-4-amino-5-oxopentanoate + tRNA(Glu) + NADP(+) = L-glutamyl-tRNA(Glu) + NADPH + H(+)</text>
        <dbReference type="Rhea" id="RHEA:12344"/>
        <dbReference type="Rhea" id="RHEA-COMP:9663"/>
        <dbReference type="Rhea" id="RHEA-COMP:9680"/>
        <dbReference type="ChEBI" id="CHEBI:15378"/>
        <dbReference type="ChEBI" id="CHEBI:57501"/>
        <dbReference type="ChEBI" id="CHEBI:57783"/>
        <dbReference type="ChEBI" id="CHEBI:58349"/>
        <dbReference type="ChEBI" id="CHEBI:78442"/>
        <dbReference type="ChEBI" id="CHEBI:78520"/>
        <dbReference type="EC" id="1.2.1.70"/>
    </reaction>
</comment>
<evidence type="ECO:0000259" key="5">
    <source>
        <dbReference type="Pfam" id="PF05201"/>
    </source>
</evidence>
<keyword evidence="2 4" id="KW-0560">Oxidoreductase</keyword>
<dbReference type="InterPro" id="IPR036343">
    <property type="entry name" value="GluRdtase_N_sf"/>
</dbReference>
<keyword evidence="1 4" id="KW-0521">NADP</keyword>
<proteinExistence type="inferred from homology"/>
<evidence type="ECO:0000256" key="4">
    <source>
        <dbReference type="HAMAP-Rule" id="MF_00087"/>
    </source>
</evidence>
<sequence length="333" mass="39016">MVREGEEHIDEEFSLGVIGVSYRETALQQREQVLQFLQQAQLSFYPKFPQEEGRSVLLSTCHRVELYGMATEAIFSTLEKEIREMGAIPYFYRNQDCFSHLFCVVGGMDSLVLGETEIQGQVKRAYLQAIEEQKLAFALHFLFQKALKEGKVFRTKRSSPSTEITIPAFVQHELQKQKMARSASLLFMGYSEINRSVAYYLQKQGFSRITFCSRQPLSLRSMDQVLREEVCFQDPYHVIFLGSSELRHAFPRSLWEGVWDFPGRLVFDFAVPRALPVQPACRDRYIDMEQISDWLRQHQKEVFPLQLDSLREVGYRYWESLNRRLARRRYASV</sequence>
<evidence type="ECO:0000313" key="7">
    <source>
        <dbReference type="Proteomes" id="UP000260363"/>
    </source>
</evidence>
<dbReference type="InterPro" id="IPR000343">
    <property type="entry name" value="4pyrrol_synth_GluRdtase"/>
</dbReference>
<comment type="similarity">
    <text evidence="4">Belongs to the glutamyl-tRNA reductase family.</text>
</comment>
<feature type="binding site" evidence="4">
    <location>
        <begin position="189"/>
        <end position="194"/>
    </location>
    <ligand>
        <name>NADP(+)</name>
        <dbReference type="ChEBI" id="CHEBI:58349"/>
    </ligand>
</feature>
<dbReference type="OMA" id="TCHRAEL"/>
<comment type="miscellaneous">
    <text evidence="4">During catalysis, the active site Cys acts as a nucleophile attacking the alpha-carbonyl group of tRNA-bound glutamate with the formation of a thioester intermediate between enzyme and glutamate, and the concomitant release of tRNA(Glu). The thioester intermediate is finally reduced by direct hydride transfer from NADPH, to form the product GSA.</text>
</comment>
<evidence type="ECO:0000256" key="1">
    <source>
        <dbReference type="ARBA" id="ARBA00022857"/>
    </source>
</evidence>
<dbReference type="HAMAP" id="MF_00087">
    <property type="entry name" value="Glu_tRNA_reductase"/>
    <property type="match status" value="1"/>
</dbReference>
<dbReference type="GeneID" id="1245558"/>
<dbReference type="InterPro" id="IPR015895">
    <property type="entry name" value="4pyrrol_synth_GluRdtase_N"/>
</dbReference>
<comment type="function">
    <text evidence="4">Catalyzes the NADPH-dependent reduction of glutamyl-tRNA(Glu) to glutamate 1-semialdehyde (GSA).</text>
</comment>
<gene>
    <name evidence="4" type="primary">hemA</name>
    <name evidence="6" type="ORF">BD36_00175</name>
</gene>
<dbReference type="NCBIfam" id="NF001909">
    <property type="entry name" value="PRK00676.1"/>
    <property type="match status" value="1"/>
</dbReference>
<dbReference type="PANTHER" id="PTHR43120:SF1">
    <property type="entry name" value="GLUTAMYL-TRNA REDUCTASE 1, CHLOROPLASTIC"/>
    <property type="match status" value="1"/>
</dbReference>
<keyword evidence="3 4" id="KW-0627">Porphyrin biosynthesis</keyword>
<comment type="subunit">
    <text evidence="4">Homodimer.</text>
</comment>
<feature type="domain" description="Glutamyl-tRNA reductase N-terminal" evidence="5">
    <location>
        <begin position="18"/>
        <end position="156"/>
    </location>
</feature>
<comment type="pathway">
    <text evidence="4">Porphyrin-containing compound metabolism; protoporphyrin-IX biosynthesis; 5-aminolevulinate from L-glutamyl-tRNA(Glu): step 1/2.</text>
</comment>
<dbReference type="GO" id="GO:0008883">
    <property type="term" value="F:glutamyl-tRNA reductase activity"/>
    <property type="evidence" value="ECO:0007669"/>
    <property type="project" value="UniProtKB-UniRule"/>
</dbReference>